<reference evidence="3 4" key="1">
    <citation type="submission" date="2016-10" db="EMBL/GenBank/DDBJ databases">
        <authorList>
            <person name="de Groot N.N."/>
        </authorList>
    </citation>
    <scope>NUCLEOTIDE SEQUENCE [LARGE SCALE GENOMIC DNA]</scope>
    <source>
        <strain evidence="3 4">DSM 21771</strain>
    </source>
</reference>
<name>A0A1G8QIT7_9BACI</name>
<feature type="compositionally biased region" description="Basic and acidic residues" evidence="1">
    <location>
        <begin position="217"/>
        <end position="228"/>
    </location>
</feature>
<evidence type="ECO:0000256" key="2">
    <source>
        <dbReference type="SAM" id="Phobius"/>
    </source>
</evidence>
<dbReference type="Proteomes" id="UP000198853">
    <property type="component" value="Unassembled WGS sequence"/>
</dbReference>
<keyword evidence="2" id="KW-0472">Membrane</keyword>
<keyword evidence="4" id="KW-1185">Reference proteome</keyword>
<dbReference type="AlphaFoldDB" id="A0A1G8QIT7"/>
<evidence type="ECO:0000313" key="4">
    <source>
        <dbReference type="Proteomes" id="UP000198853"/>
    </source>
</evidence>
<keyword evidence="2" id="KW-0812">Transmembrane</keyword>
<dbReference type="EMBL" id="FNEN01000012">
    <property type="protein sequence ID" value="SDJ04503.1"/>
    <property type="molecule type" value="Genomic_DNA"/>
</dbReference>
<feature type="region of interest" description="Disordered" evidence="1">
    <location>
        <begin position="217"/>
        <end position="237"/>
    </location>
</feature>
<evidence type="ECO:0000256" key="1">
    <source>
        <dbReference type="SAM" id="MobiDB-lite"/>
    </source>
</evidence>
<feature type="compositionally biased region" description="Acidic residues" evidence="1">
    <location>
        <begin position="89"/>
        <end position="154"/>
    </location>
</feature>
<dbReference type="OrthoDB" id="2965336at2"/>
<evidence type="ECO:0000313" key="3">
    <source>
        <dbReference type="EMBL" id="SDJ04503.1"/>
    </source>
</evidence>
<feature type="region of interest" description="Disordered" evidence="1">
    <location>
        <begin position="73"/>
        <end position="160"/>
    </location>
</feature>
<proteinExistence type="predicted"/>
<keyword evidence="2" id="KW-1133">Transmembrane helix</keyword>
<gene>
    <name evidence="3" type="ORF">SAMN04488123_11257</name>
</gene>
<protein>
    <submittedName>
        <fullName evidence="3">Uncharacterized protein</fullName>
    </submittedName>
</protein>
<sequence length="412" mass="46550">MKRNHRQEDIERHLRDLDGVRDTRAKEEIYRNIELKMQEKEQPVRRFRKPVVWGLSTAAGLVLTVIVVSQLPSPTSTEPFSADQPMKQDEEDLTGDDAEEETEGRDEVIIEEDDDGKGMEQEEEDEGPEEDESFDVTEEEAEPEEEDSTEEDEAADRRVEEMEEVHADINYRSAATENEDSLLALPFLAPDNETIVTITVDDSAEAENDAEDILSRVEPDEFGLHDSPLDDLNGDESPDESILAGLEEAARFDIDRQWPADWDEQLENGETETSAGYYLLPVDGNAYLVTGNSLDIEDDGDETLEDILQKMETEDDERFQSVVPPEVELENVDAVNDENVLLSYSGLDEMDENNETEWLVFIEGVLLTAADYGYDDIEFEGDIEDVEEIGPYQLNEAITPPVAPNYIGEVEN</sequence>
<dbReference type="RefSeq" id="WP_090399176.1">
    <property type="nucleotide sequence ID" value="NZ_FNEN01000012.1"/>
</dbReference>
<organism evidence="3 4">
    <name type="scientific">Natribacillus halophilus</name>
    <dbReference type="NCBI Taxonomy" id="549003"/>
    <lineage>
        <taxon>Bacteria</taxon>
        <taxon>Bacillati</taxon>
        <taxon>Bacillota</taxon>
        <taxon>Bacilli</taxon>
        <taxon>Bacillales</taxon>
        <taxon>Bacillaceae</taxon>
        <taxon>Natribacillus</taxon>
    </lineage>
</organism>
<feature type="transmembrane region" description="Helical" evidence="2">
    <location>
        <begin position="51"/>
        <end position="71"/>
    </location>
</feature>
<accession>A0A1G8QIT7</accession>